<accession>A0A0J7YPI1</accession>
<proteinExistence type="predicted"/>
<dbReference type="GO" id="GO:0005524">
    <property type="term" value="F:ATP binding"/>
    <property type="evidence" value="ECO:0007669"/>
    <property type="project" value="InterPro"/>
</dbReference>
<dbReference type="Pfam" id="PF00176">
    <property type="entry name" value="SNF2-rel_dom"/>
    <property type="match status" value="1"/>
</dbReference>
<keyword evidence="3" id="KW-1185">Reference proteome</keyword>
<dbReference type="AlphaFoldDB" id="A0A0J7YPI1"/>
<feature type="domain" description="SNF2 N-terminal" evidence="1">
    <location>
        <begin position="2"/>
        <end position="61"/>
    </location>
</feature>
<evidence type="ECO:0000259" key="1">
    <source>
        <dbReference type="Pfam" id="PF00176"/>
    </source>
</evidence>
<evidence type="ECO:0000313" key="3">
    <source>
        <dbReference type="Proteomes" id="UP000035740"/>
    </source>
</evidence>
<dbReference type="InterPro" id="IPR000330">
    <property type="entry name" value="SNF2_N"/>
</dbReference>
<protein>
    <recommendedName>
        <fullName evidence="1">SNF2 N-terminal domain-containing protein</fullName>
    </recommendedName>
</protein>
<gene>
    <name evidence="2" type="ORF">BVRB_039970</name>
</gene>
<organism evidence="2 3">
    <name type="scientific">Beta vulgaris subsp. vulgaris</name>
    <name type="common">Beet</name>
    <dbReference type="NCBI Taxonomy" id="3555"/>
    <lineage>
        <taxon>Eukaryota</taxon>
        <taxon>Viridiplantae</taxon>
        <taxon>Streptophyta</taxon>
        <taxon>Embryophyta</taxon>
        <taxon>Tracheophyta</taxon>
        <taxon>Spermatophyta</taxon>
        <taxon>Magnoliopsida</taxon>
        <taxon>eudicotyledons</taxon>
        <taxon>Gunneridae</taxon>
        <taxon>Pentapetalae</taxon>
        <taxon>Caryophyllales</taxon>
        <taxon>Chenopodiaceae</taxon>
        <taxon>Betoideae</taxon>
        <taxon>Beta</taxon>
    </lineage>
</organism>
<evidence type="ECO:0000313" key="2">
    <source>
        <dbReference type="EMBL" id="KMS65048.1"/>
    </source>
</evidence>
<sequence>MSATRLQNELREMYSAFRFLRYFPFCLEREWVELFENRMLDSQGIKRLHPVLKGIMIRRTK</sequence>
<dbReference type="EMBL" id="KQ115782">
    <property type="protein sequence ID" value="KMS65048.1"/>
    <property type="molecule type" value="Genomic_DNA"/>
</dbReference>
<reference evidence="2 3" key="1">
    <citation type="journal article" date="2014" name="Nature">
        <title>The genome of the recently domesticated crop plant sugar beet (Beta vulgaris).</title>
        <authorList>
            <person name="Dohm J.C."/>
            <person name="Minoche A.E."/>
            <person name="Holtgrawe D."/>
            <person name="Capella-Gutierrez S."/>
            <person name="Zakrzewski F."/>
            <person name="Tafer H."/>
            <person name="Rupp O."/>
            <person name="Sorensen T.R."/>
            <person name="Stracke R."/>
            <person name="Reinhardt R."/>
            <person name="Goesmann A."/>
            <person name="Kraft T."/>
            <person name="Schulz B."/>
            <person name="Stadler P.F."/>
            <person name="Schmidt T."/>
            <person name="Gabaldon T."/>
            <person name="Lehrach H."/>
            <person name="Weisshaar B."/>
            <person name="Himmelbauer H."/>
        </authorList>
    </citation>
    <scope>NUCLEOTIDE SEQUENCE [LARGE SCALE GENOMIC DNA]</scope>
    <source>
        <tissue evidence="2">Taproot</tissue>
    </source>
</reference>
<name>A0A0J7YPI1_BETVV</name>
<dbReference type="Proteomes" id="UP000035740">
    <property type="component" value="Unassembled WGS sequence"/>
</dbReference>
<feature type="non-terminal residue" evidence="2">
    <location>
        <position position="61"/>
    </location>
</feature>
<dbReference type="Gene3D" id="3.40.50.10810">
    <property type="entry name" value="Tandem AAA-ATPase domain"/>
    <property type="match status" value="1"/>
</dbReference>
<dbReference type="InterPro" id="IPR038718">
    <property type="entry name" value="SNF2-like_sf"/>
</dbReference>
<dbReference type="Gramene" id="KMS65048">
    <property type="protein sequence ID" value="KMS65048"/>
    <property type="gene ID" value="BVRB_039970"/>
</dbReference>